<dbReference type="EMBL" id="GIFC01005016">
    <property type="protein sequence ID" value="MXU87099.1"/>
    <property type="molecule type" value="Transcribed_RNA"/>
</dbReference>
<feature type="signal peptide" evidence="1">
    <location>
        <begin position="1"/>
        <end position="25"/>
    </location>
</feature>
<name>A0A6B0U3P3_IXORI</name>
<proteinExistence type="predicted"/>
<dbReference type="AlphaFoldDB" id="A0A6B0U3P3"/>
<protein>
    <submittedName>
        <fullName evidence="2">Putative secreted protein</fullName>
    </submittedName>
</protein>
<organism evidence="2">
    <name type="scientific">Ixodes ricinus</name>
    <name type="common">Common tick</name>
    <name type="synonym">Acarus ricinus</name>
    <dbReference type="NCBI Taxonomy" id="34613"/>
    <lineage>
        <taxon>Eukaryota</taxon>
        <taxon>Metazoa</taxon>
        <taxon>Ecdysozoa</taxon>
        <taxon>Arthropoda</taxon>
        <taxon>Chelicerata</taxon>
        <taxon>Arachnida</taxon>
        <taxon>Acari</taxon>
        <taxon>Parasitiformes</taxon>
        <taxon>Ixodida</taxon>
        <taxon>Ixodoidea</taxon>
        <taxon>Ixodidae</taxon>
        <taxon>Ixodinae</taxon>
        <taxon>Ixodes</taxon>
    </lineage>
</organism>
<evidence type="ECO:0000313" key="2">
    <source>
        <dbReference type="EMBL" id="MXU87099.1"/>
    </source>
</evidence>
<keyword evidence="1" id="KW-0732">Signal</keyword>
<evidence type="ECO:0000256" key="1">
    <source>
        <dbReference type="SAM" id="SignalP"/>
    </source>
</evidence>
<feature type="chain" id="PRO_5025611751" evidence="1">
    <location>
        <begin position="26"/>
        <end position="94"/>
    </location>
</feature>
<accession>A0A6B0U3P3</accession>
<sequence length="94" mass="10581">MMRGEHKRLLILMALLNPWTELCESSINTIWNNEGLGTPHSSSMERHSAVGWRKLGYWTRARCRASFDALIGHEAQPSTDAALVSNQCLRSISL</sequence>
<reference evidence="2" key="1">
    <citation type="submission" date="2019-12" db="EMBL/GenBank/DDBJ databases">
        <title>An insight into the sialome of adult female Ixodes ricinus ticks feeding for 6 days.</title>
        <authorList>
            <person name="Perner J."/>
            <person name="Ribeiro J.M.C."/>
        </authorList>
    </citation>
    <scope>NUCLEOTIDE SEQUENCE</scope>
    <source>
        <strain evidence="2">Semi-engorged</strain>
        <tissue evidence="2">Salivary glands</tissue>
    </source>
</reference>